<keyword evidence="3" id="KW-0732">Signal</keyword>
<reference evidence="4" key="2">
    <citation type="submission" date="2025-09" db="UniProtKB">
        <authorList>
            <consortium name="Ensembl"/>
        </authorList>
    </citation>
    <scope>IDENTIFICATION</scope>
</reference>
<evidence type="ECO:0000256" key="3">
    <source>
        <dbReference type="SAM" id="SignalP"/>
    </source>
</evidence>
<feature type="compositionally biased region" description="Polar residues" evidence="1">
    <location>
        <begin position="154"/>
        <end position="168"/>
    </location>
</feature>
<feature type="transmembrane region" description="Helical" evidence="2">
    <location>
        <begin position="254"/>
        <end position="272"/>
    </location>
</feature>
<evidence type="ECO:0000256" key="1">
    <source>
        <dbReference type="SAM" id="MobiDB-lite"/>
    </source>
</evidence>
<dbReference type="OMA" id="QDSYNTE"/>
<dbReference type="PANTHER" id="PTHR16502:SF0">
    <property type="entry name" value="KERATINOCYTE-ASSOCIATED TRANSMEMBRANE PROTEIN 2"/>
    <property type="match status" value="1"/>
</dbReference>
<organism evidence="4 5">
    <name type="scientific">Neolamprologus brichardi</name>
    <name type="common">Fairy cichlid</name>
    <name type="synonym">Lamprologus brichardi</name>
    <dbReference type="NCBI Taxonomy" id="32507"/>
    <lineage>
        <taxon>Eukaryota</taxon>
        <taxon>Metazoa</taxon>
        <taxon>Chordata</taxon>
        <taxon>Craniata</taxon>
        <taxon>Vertebrata</taxon>
        <taxon>Euteleostomi</taxon>
        <taxon>Actinopterygii</taxon>
        <taxon>Neopterygii</taxon>
        <taxon>Teleostei</taxon>
        <taxon>Neoteleostei</taxon>
        <taxon>Acanthomorphata</taxon>
        <taxon>Ovalentaria</taxon>
        <taxon>Cichlomorphae</taxon>
        <taxon>Cichliformes</taxon>
        <taxon>Cichlidae</taxon>
        <taxon>African cichlids</taxon>
        <taxon>Pseudocrenilabrinae</taxon>
        <taxon>Lamprologini</taxon>
        <taxon>Neolamprologus</taxon>
    </lineage>
</organism>
<feature type="compositionally biased region" description="Basic and acidic residues" evidence="1">
    <location>
        <begin position="212"/>
        <end position="231"/>
    </location>
</feature>
<feature type="compositionally biased region" description="Low complexity" evidence="1">
    <location>
        <begin position="134"/>
        <end position="146"/>
    </location>
</feature>
<dbReference type="AlphaFoldDB" id="A0A3Q4H0W9"/>
<dbReference type="RefSeq" id="XP_006785083.1">
    <property type="nucleotide sequence ID" value="XM_006785020.1"/>
</dbReference>
<dbReference type="InterPro" id="IPR037645">
    <property type="entry name" value="KCT2"/>
</dbReference>
<dbReference type="GeneTree" id="ENSGT00440000037499"/>
<evidence type="ECO:0000313" key="4">
    <source>
        <dbReference type="Ensembl" id="ENSNBRP00000009872.1"/>
    </source>
</evidence>
<keyword evidence="2" id="KW-0812">Transmembrane</keyword>
<feature type="compositionally biased region" description="Acidic residues" evidence="1">
    <location>
        <begin position="201"/>
        <end position="211"/>
    </location>
</feature>
<keyword evidence="5" id="KW-1185">Reference proteome</keyword>
<dbReference type="Pfam" id="PF17818">
    <property type="entry name" value="KCT2"/>
    <property type="match status" value="1"/>
</dbReference>
<dbReference type="Ensembl" id="ENSNBRT00000010145.1">
    <property type="protein sequence ID" value="ENSNBRP00000009872.1"/>
    <property type="gene ID" value="ENSNBRG00000007701.1"/>
</dbReference>
<name>A0A3Q4H0W9_NEOBR</name>
<keyword evidence="2" id="KW-1133">Transmembrane helix</keyword>
<keyword evidence="2" id="KW-0472">Membrane</keyword>
<reference evidence="4" key="1">
    <citation type="submission" date="2025-08" db="UniProtKB">
        <authorList>
            <consortium name="Ensembl"/>
        </authorList>
    </citation>
    <scope>IDENTIFICATION</scope>
</reference>
<feature type="chain" id="PRO_5018600697" evidence="3">
    <location>
        <begin position="33"/>
        <end position="321"/>
    </location>
</feature>
<sequence>MATCGNMWRSRRIIFDLFLTIVLQLLVSSCLSAPWNGNVTQVPPNSTETPSQNLILTTVNKEATVIQSAPADQNPAAADVSKGPVKSDGISSTTAKPKVREESDIKPQTVPKPKKGDTVVFDSSDKLNDGTKNTPATAEATAAAPEADIKSDPENANATIETNEPTKSATDEPDEFKPQDKPTPTTDQDSDQDLQMGTDVNDIDEDEDDDDYRYAENTEFNEKQDKTREQPDEISVTQYKEQDSYNTEDEDSHFFFHLVILAFLVAIVYITYHNKRKIYLLVQSRRWKEGLCSRNTVEYHRLDQNVNEAMPSLKMTRDYIF</sequence>
<proteinExistence type="predicted"/>
<dbReference type="Proteomes" id="UP000261580">
    <property type="component" value="Unassembled WGS sequence"/>
</dbReference>
<feature type="region of interest" description="Disordered" evidence="1">
    <location>
        <begin position="69"/>
        <end position="242"/>
    </location>
</feature>
<dbReference type="GeneID" id="102793234"/>
<feature type="signal peptide" evidence="3">
    <location>
        <begin position="1"/>
        <end position="32"/>
    </location>
</feature>
<protein>
    <submittedName>
        <fullName evidence="4">Chromosome 5 open reading frame 15</fullName>
    </submittedName>
</protein>
<evidence type="ECO:0000313" key="5">
    <source>
        <dbReference type="Proteomes" id="UP000261580"/>
    </source>
</evidence>
<dbReference type="STRING" id="32507.ENSNBRP00000009872"/>
<accession>A0A3Q4H0W9</accession>
<dbReference type="Bgee" id="ENSNBRG00000007701">
    <property type="expression patterns" value="Expressed in mesonephros and 8 other cell types or tissues"/>
</dbReference>
<evidence type="ECO:0000256" key="2">
    <source>
        <dbReference type="SAM" id="Phobius"/>
    </source>
</evidence>
<dbReference type="PANTHER" id="PTHR16502">
    <property type="entry name" value="KERATINOCYTE-ASSOCIATED TRANSMEMBRANE PROTEIN 2"/>
    <property type="match status" value="1"/>
</dbReference>
<dbReference type="OrthoDB" id="5846619at2759"/>